<feature type="transmembrane region" description="Helical" evidence="2">
    <location>
        <begin position="191"/>
        <end position="216"/>
    </location>
</feature>
<evidence type="ECO:0000313" key="3">
    <source>
        <dbReference type="EMBL" id="KAK7482763.1"/>
    </source>
</evidence>
<reference evidence="3 4" key="1">
    <citation type="journal article" date="2023" name="Sci. Data">
        <title>Genome assembly of the Korean intertidal mud-creeper Batillaria attramentaria.</title>
        <authorList>
            <person name="Patra A.K."/>
            <person name="Ho P.T."/>
            <person name="Jun S."/>
            <person name="Lee S.J."/>
            <person name="Kim Y."/>
            <person name="Won Y.J."/>
        </authorList>
    </citation>
    <scope>NUCLEOTIDE SEQUENCE [LARGE SCALE GENOMIC DNA]</scope>
    <source>
        <strain evidence="3">Wonlab-2016</strain>
    </source>
</reference>
<feature type="transmembrane region" description="Helical" evidence="2">
    <location>
        <begin position="426"/>
        <end position="448"/>
    </location>
</feature>
<evidence type="ECO:0000313" key="4">
    <source>
        <dbReference type="Proteomes" id="UP001519460"/>
    </source>
</evidence>
<feature type="transmembrane region" description="Helical" evidence="2">
    <location>
        <begin position="84"/>
        <end position="110"/>
    </location>
</feature>
<sequence>MVGCMRTLRHEFKWRNLGFGGVRAERFCTSHWRMPVLLYFTYRIGIMVYVLYWLDYSSLFSNRKKGGGGWEDGKNSWGDYLTNWTYTLLSIYVTWHVIASIIFHTTAWLFPRPSSAGLLCWGRPSVEFHKGMFVELDNIGGEGSDRYEQMPTDEDEENQGTEGGGGTADVEESLTFAGGHRASDHDLPRPSWYLCLLWLLYSAISGSATFVTVVYFTILYPSSGLYPKLDLENMQVHLLNSCVILLEHLISAIPYRLLHVVYPLLYCLIYMVFSLVLWAKDHQHYMYKILNWNNPGLTIGFILISAFIVIPLLHCLLFLVYKAKSVAKADAAFAEVTGQITPTVSKPADEMVGCKETLRREFKWKNLGFSGVREERFCNPQWRWPVWAYLLYRSLFMLYVLFWLAYSSGSFHNREPTSTYKWYAFLTNWTYAFLAVYATWHLIAAIIYHTLTSVNARRGTGESSCCMRPSEEFHKSLFTELDEEALYERVSGTERGGGGGGSSDRLAASRPPWYLCLLWILYSAVSSGALMVTVVYFLVLFPFSGEFPHVDVVNFQVHAVNSFLVLAEHFISAIPYRLLHVVYPMLYGLLYMLFNLYYWTTDHSNVVYPIIDWNKPGIVVGYIAGIGAVLLPLFHAFFFLQYKIRMALFRGSL</sequence>
<keyword evidence="2" id="KW-0812">Transmembrane</keyword>
<keyword evidence="4" id="KW-1185">Reference proteome</keyword>
<dbReference type="PANTHER" id="PTHR12242:SF1">
    <property type="entry name" value="MYND-TYPE DOMAIN-CONTAINING PROTEIN"/>
    <property type="match status" value="1"/>
</dbReference>
<feature type="transmembrane region" description="Helical" evidence="2">
    <location>
        <begin position="236"/>
        <end position="253"/>
    </location>
</feature>
<dbReference type="AlphaFoldDB" id="A0ABD0K6L5"/>
<feature type="region of interest" description="Disordered" evidence="1">
    <location>
        <begin position="141"/>
        <end position="167"/>
    </location>
</feature>
<feature type="transmembrane region" description="Helical" evidence="2">
    <location>
        <begin position="260"/>
        <end position="279"/>
    </location>
</feature>
<dbReference type="Proteomes" id="UP001519460">
    <property type="component" value="Unassembled WGS sequence"/>
</dbReference>
<gene>
    <name evidence="3" type="ORF">BaRGS_00025929</name>
</gene>
<organism evidence="3 4">
    <name type="scientific">Batillaria attramentaria</name>
    <dbReference type="NCBI Taxonomy" id="370345"/>
    <lineage>
        <taxon>Eukaryota</taxon>
        <taxon>Metazoa</taxon>
        <taxon>Spiralia</taxon>
        <taxon>Lophotrochozoa</taxon>
        <taxon>Mollusca</taxon>
        <taxon>Gastropoda</taxon>
        <taxon>Caenogastropoda</taxon>
        <taxon>Sorbeoconcha</taxon>
        <taxon>Cerithioidea</taxon>
        <taxon>Batillariidae</taxon>
        <taxon>Batillaria</taxon>
    </lineage>
</organism>
<evidence type="ECO:0000256" key="2">
    <source>
        <dbReference type="SAM" id="Phobius"/>
    </source>
</evidence>
<feature type="transmembrane region" description="Helical" evidence="2">
    <location>
        <begin position="386"/>
        <end position="406"/>
    </location>
</feature>
<keyword evidence="2" id="KW-0472">Membrane</keyword>
<dbReference type="InterPro" id="IPR049352">
    <property type="entry name" value="Rost"/>
</dbReference>
<comment type="caution">
    <text evidence="3">The sequence shown here is derived from an EMBL/GenBank/DDBJ whole genome shotgun (WGS) entry which is preliminary data.</text>
</comment>
<protein>
    <submittedName>
        <fullName evidence="3">Uncharacterized protein</fullName>
    </submittedName>
</protein>
<feature type="transmembrane region" description="Helical" evidence="2">
    <location>
        <begin position="299"/>
        <end position="321"/>
    </location>
</feature>
<dbReference type="PANTHER" id="PTHR12242">
    <property type="entry name" value="OS02G0130600 PROTEIN-RELATED"/>
    <property type="match status" value="1"/>
</dbReference>
<keyword evidence="2" id="KW-1133">Transmembrane helix</keyword>
<evidence type="ECO:0000256" key="1">
    <source>
        <dbReference type="SAM" id="MobiDB-lite"/>
    </source>
</evidence>
<feature type="transmembrane region" description="Helical" evidence="2">
    <location>
        <begin position="555"/>
        <end position="574"/>
    </location>
</feature>
<proteinExistence type="predicted"/>
<feature type="transmembrane region" description="Helical" evidence="2">
    <location>
        <begin position="36"/>
        <end position="54"/>
    </location>
</feature>
<feature type="transmembrane region" description="Helical" evidence="2">
    <location>
        <begin position="513"/>
        <end position="543"/>
    </location>
</feature>
<dbReference type="Pfam" id="PF21534">
    <property type="entry name" value="Rost"/>
    <property type="match status" value="2"/>
</dbReference>
<name>A0ABD0K6L5_9CAEN</name>
<feature type="transmembrane region" description="Helical" evidence="2">
    <location>
        <begin position="619"/>
        <end position="640"/>
    </location>
</feature>
<dbReference type="EMBL" id="JACVVK020000238">
    <property type="protein sequence ID" value="KAK7482763.1"/>
    <property type="molecule type" value="Genomic_DNA"/>
</dbReference>
<feature type="transmembrane region" description="Helical" evidence="2">
    <location>
        <begin position="581"/>
        <end position="599"/>
    </location>
</feature>
<accession>A0ABD0K6L5</accession>